<accession>A0A3P3YI17</accession>
<dbReference type="GO" id="GO:0030246">
    <property type="term" value="F:carbohydrate binding"/>
    <property type="evidence" value="ECO:0007669"/>
    <property type="project" value="InterPro"/>
</dbReference>
<dbReference type="PROSITE" id="PS50228">
    <property type="entry name" value="SUEL_LECTIN"/>
    <property type="match status" value="1"/>
</dbReference>
<dbReference type="Proteomes" id="UP000290189">
    <property type="component" value="Unassembled WGS sequence"/>
</dbReference>
<dbReference type="AlphaFoldDB" id="A0A3P3YI17"/>
<dbReference type="InterPro" id="IPR043159">
    <property type="entry name" value="Lectin_gal-bd_sf"/>
</dbReference>
<keyword evidence="3" id="KW-0496">Mitochondrion</keyword>
<gene>
    <name evidence="3" type="ORF">PLBR_LOCUS7056</name>
</gene>
<protein>
    <recommendedName>
        <fullName evidence="2">SUEL-type lectin domain-containing protein</fullName>
    </recommendedName>
</protein>
<evidence type="ECO:0000256" key="1">
    <source>
        <dbReference type="SAM" id="MobiDB-lite"/>
    </source>
</evidence>
<dbReference type="PROSITE" id="PS00028">
    <property type="entry name" value="ZINC_FINGER_C2H2_1"/>
    <property type="match status" value="1"/>
</dbReference>
<feature type="compositionally biased region" description="Low complexity" evidence="1">
    <location>
        <begin position="370"/>
        <end position="382"/>
    </location>
</feature>
<feature type="domain" description="SUEL-type lectin" evidence="2">
    <location>
        <begin position="183"/>
        <end position="257"/>
    </location>
</feature>
<proteinExistence type="predicted"/>
<evidence type="ECO:0000313" key="3">
    <source>
        <dbReference type="EMBL" id="SPQ99841.1"/>
    </source>
</evidence>
<feature type="region of interest" description="Disordered" evidence="1">
    <location>
        <begin position="283"/>
        <end position="308"/>
    </location>
</feature>
<feature type="region of interest" description="Disordered" evidence="1">
    <location>
        <begin position="348"/>
        <end position="382"/>
    </location>
</feature>
<dbReference type="Pfam" id="PF02140">
    <property type="entry name" value="SUEL_Lectin"/>
    <property type="match status" value="1"/>
</dbReference>
<dbReference type="InterPro" id="IPR013087">
    <property type="entry name" value="Znf_C2H2_type"/>
</dbReference>
<dbReference type="CDD" id="cd22842">
    <property type="entry name" value="Gal_Rha_Lectin_BGal"/>
    <property type="match status" value="1"/>
</dbReference>
<dbReference type="SUPFAM" id="SSF52058">
    <property type="entry name" value="L domain-like"/>
    <property type="match status" value="1"/>
</dbReference>
<evidence type="ECO:0000259" key="2">
    <source>
        <dbReference type="PROSITE" id="PS50228"/>
    </source>
</evidence>
<feature type="region of interest" description="Disordered" evidence="1">
    <location>
        <begin position="442"/>
        <end position="469"/>
    </location>
</feature>
<geneLocation type="mitochondrion" evidence="3"/>
<sequence>MMRRDSLQYHSESQHCHVQVVNSKGKRASSSTSQTSIFNFFKKPRLENEPIAIESGEINAVLEEKSSCLNVPVANPSARVGRTGCVCSKFATLYLDRNPPLASLPDGLFDHCTSLGRLAIHACPLLMRLPFNIFRNAVMLTDVTTYRAPEQIVCWPKPPPSAITGYSTNLCAPDDSSAMFGTAVQDEYLSLFCKAPAVISSVVFASFGTPSGQSGVYTLGSCNSIKSVPVVRQTCVNKTLCIITASTSTFGSDPCPDPSHVNIDQEGVDDEATRLQEDVVTEDTQFPEVENAGHSHRASLSRSKSEAPLLSEGVLTDDEFRSMKQAIIGELRRGDQPTASWLCPDKDNALQLASPDPASKAEAKAEPQRASPSISSGASNSSATRISQSSLHKFFGAGLLKSKTSGNIFVSPRCPDFVDDVLTCTTCKKRCKTGQAYIQHVRLHRPKKDKDAEMDDNGQKPPRRGSDKRRRFDFAFKASILDELAEVEQQTKRSGKKFRVSVAVDDIATSSGLSASTVMRWVKSEKHIRSKAADTEGATRKTAFSRFWLPSLRQLEERVAREVRQRRRKGYKVNKCWVIRQARMIRNMPGVVDPSHASSINLSKSWYYSGFIERHGFSIKRSNNRKKCDASAHKPVIFQFHQQLWEQHETKPIPPSSLFNFDQVPLPFVCERDKRTLDDKGSERVWVRQPGPGLEKRQATLHLTMCADSNAMQPKPVVIFRGLGNRIMNSDEVSRWDPRVTVLFQKHAWVDADTAIKIVRGYGEDPAFAAEDSDRTFLCDNLDAHKDPRFQSAISPLGRLMYFPPNVTDLLQPVDRR</sequence>
<name>A0A3P3YI17_PLABS</name>
<dbReference type="Gene3D" id="2.60.120.740">
    <property type="match status" value="1"/>
</dbReference>
<reference evidence="3 4" key="1">
    <citation type="submission" date="2018-03" db="EMBL/GenBank/DDBJ databases">
        <authorList>
            <person name="Fogelqvist J."/>
        </authorList>
    </citation>
    <scope>NUCLEOTIDE SEQUENCE [LARGE SCALE GENOMIC DNA]</scope>
</reference>
<dbReference type="EMBL" id="OVEO01000012">
    <property type="protein sequence ID" value="SPQ99841.1"/>
    <property type="molecule type" value="Genomic_DNA"/>
</dbReference>
<organism evidence="3 4">
    <name type="scientific">Plasmodiophora brassicae</name>
    <name type="common">Clubroot disease agent</name>
    <dbReference type="NCBI Taxonomy" id="37360"/>
    <lineage>
        <taxon>Eukaryota</taxon>
        <taxon>Sar</taxon>
        <taxon>Rhizaria</taxon>
        <taxon>Endomyxa</taxon>
        <taxon>Phytomyxea</taxon>
        <taxon>Plasmodiophorida</taxon>
        <taxon>Plasmodiophoridae</taxon>
        <taxon>Plasmodiophora</taxon>
    </lineage>
</organism>
<evidence type="ECO:0000313" key="4">
    <source>
        <dbReference type="Proteomes" id="UP000290189"/>
    </source>
</evidence>
<dbReference type="InterPro" id="IPR000922">
    <property type="entry name" value="Lectin_gal-bd_dom"/>
</dbReference>